<dbReference type="EMBL" id="LYPC01000027">
    <property type="protein sequence ID" value="OCT12386.1"/>
    <property type="molecule type" value="Genomic_DNA"/>
</dbReference>
<dbReference type="InterPro" id="IPR017853">
    <property type="entry name" value="GH"/>
</dbReference>
<evidence type="ECO:0000256" key="3">
    <source>
        <dbReference type="ARBA" id="ARBA00012755"/>
    </source>
</evidence>
<dbReference type="RefSeq" id="WP_065856635.1">
    <property type="nucleotide sequence ID" value="NZ_LYPC01000027.1"/>
</dbReference>
<feature type="binding site" evidence="8">
    <location>
        <position position="549"/>
    </location>
    <ligand>
        <name>substrate</name>
    </ligand>
</feature>
<organism evidence="11 12">
    <name type="scientific">Paenibacillus pectinilyticus</name>
    <dbReference type="NCBI Taxonomy" id="512399"/>
    <lineage>
        <taxon>Bacteria</taxon>
        <taxon>Bacillati</taxon>
        <taxon>Bacillota</taxon>
        <taxon>Bacilli</taxon>
        <taxon>Bacillales</taxon>
        <taxon>Paenibacillaceae</taxon>
        <taxon>Paenibacillus</taxon>
    </lineage>
</organism>
<dbReference type="Proteomes" id="UP000093309">
    <property type="component" value="Unassembled WGS sequence"/>
</dbReference>
<dbReference type="GO" id="GO:0004557">
    <property type="term" value="F:alpha-galactosidase activity"/>
    <property type="evidence" value="ECO:0007669"/>
    <property type="project" value="UniProtKB-UniRule"/>
</dbReference>
<dbReference type="PANTHER" id="PTHR43053:SF3">
    <property type="entry name" value="ALPHA-GALACTOSIDASE C-RELATED"/>
    <property type="match status" value="1"/>
</dbReference>
<feature type="active site" description="Proton donor" evidence="7">
    <location>
        <position position="549"/>
    </location>
</feature>
<keyword evidence="5 6" id="KW-0326">Glycosidase</keyword>
<dbReference type="STRING" id="512399.A8709_31655"/>
<comment type="caution">
    <text evidence="11">The sequence shown here is derived from an EMBL/GenBank/DDBJ whole genome shotgun (WGS) entry which is preliminary data.</text>
</comment>
<dbReference type="InterPro" id="IPR002252">
    <property type="entry name" value="Glyco_hydro_36"/>
</dbReference>
<feature type="binding site" evidence="8">
    <location>
        <begin position="367"/>
        <end position="368"/>
    </location>
    <ligand>
        <name>substrate</name>
    </ligand>
</feature>
<evidence type="ECO:0000256" key="5">
    <source>
        <dbReference type="ARBA" id="ARBA00023295"/>
    </source>
</evidence>
<comment type="catalytic activity">
    <reaction evidence="1 6">
        <text>Hydrolysis of terminal, non-reducing alpha-D-galactose residues in alpha-D-galactosides, including galactose oligosaccharides, galactomannans and galactolipids.</text>
        <dbReference type="EC" id="3.2.1.22"/>
    </reaction>
</comment>
<dbReference type="CDD" id="cd14791">
    <property type="entry name" value="GH36"/>
    <property type="match status" value="1"/>
</dbReference>
<dbReference type="InterPro" id="IPR013780">
    <property type="entry name" value="Glyco_hydro_b"/>
</dbReference>
<name>A0A1C0ZWA8_9BACL</name>
<dbReference type="Pfam" id="PF16874">
    <property type="entry name" value="Glyco_hydro_36C"/>
    <property type="match status" value="1"/>
</dbReference>
<evidence type="ECO:0000256" key="2">
    <source>
        <dbReference type="ARBA" id="ARBA00006202"/>
    </source>
</evidence>
<feature type="binding site" evidence="8">
    <location>
        <position position="444"/>
    </location>
    <ligand>
        <name>substrate</name>
    </ligand>
</feature>
<dbReference type="PRINTS" id="PR00743">
    <property type="entry name" value="GLHYDRLASE36"/>
</dbReference>
<dbReference type="OrthoDB" id="9758822at2"/>
<keyword evidence="4 6" id="KW-0378">Hydrolase</keyword>
<dbReference type="InterPro" id="IPR031704">
    <property type="entry name" value="Glyco_hydro_36_N"/>
</dbReference>
<dbReference type="PROSITE" id="PS00512">
    <property type="entry name" value="ALPHA_GALACTOSIDASE"/>
    <property type="match status" value="1"/>
</dbReference>
<dbReference type="PIRSF" id="PIRSF005536">
    <property type="entry name" value="Agal"/>
    <property type="match status" value="1"/>
</dbReference>
<dbReference type="GO" id="GO:0016052">
    <property type="term" value="P:carbohydrate catabolic process"/>
    <property type="evidence" value="ECO:0007669"/>
    <property type="project" value="InterPro"/>
</dbReference>
<sequence>MSISFEPTQGIFHLQNKHMSYVLQIVHSTYLAHAYWGRPIRSGQLGSIIQYTERASFSPNPDTKNRVFSLDTLPQEFPAYGTSDFREPAYQVALPNGSTITELVYDKHRIVQGKPGLEGLPSTYVEADHEAETLEIELVDKLAGLRAILSYTIFANHAAITRSVRFINEGSADLKLLRALSMSLDYAHADWDLLQLSGSWARERHIERRALAPGKLTVESRRGSSSHSHNPFVALLSKEANEDHGDVYGFNLVYSGNFAAHAEVDPFATARVYMGINPFDFSWLLEPGQQFQTPEVVMVYSSNGLGEMSRAYHRLYRTRLCRGEYRDQVRPVLVNNWEATYFNFNADKIESIARAGKELGIELFVLDDGWFGKRNDDTTSLGDWVVDKVKLPGGIEDLVERVNNLGLEFGLWFEPEMVSPESDLYRNHPDWCLHVPDRRRTEGRGQLILDFSREDVREGVMGMLRNILSSAPITYVKWDMNRNMTEIGSASLPSERQRETAHRYILGLYDVLEKITSEYPHILFESCSGGGGRFDPGMLHYMPQTWTSDNTDAVCRLKIQYGTSIVYPVSSMGSHVSAVPNHQVHRTTSLETRGHVAMSGNFGYELDLTKFTDEEKEIVKAQVADYKKIRPLVQFGDMYRLLSPFEGNDTAWMIVSEDKTQAMVVFIRVLAQPYAPLKTLRLKGLNPDFDYQIEGSEGTFAGDHLLYAGLSVAGLHSDFESKIWLLEAKPQ</sequence>
<feature type="binding site" evidence="8">
    <location>
        <begin position="477"/>
        <end position="481"/>
    </location>
    <ligand>
        <name>substrate</name>
    </ligand>
</feature>
<evidence type="ECO:0000256" key="4">
    <source>
        <dbReference type="ARBA" id="ARBA00022801"/>
    </source>
</evidence>
<dbReference type="FunFam" id="3.20.20.70:FF:000118">
    <property type="entry name" value="Alpha-galactosidase"/>
    <property type="match status" value="1"/>
</dbReference>
<dbReference type="AlphaFoldDB" id="A0A1C0ZWA8"/>
<dbReference type="Gene3D" id="2.70.98.60">
    <property type="entry name" value="alpha-galactosidase from lactobacil brevis"/>
    <property type="match status" value="1"/>
</dbReference>
<feature type="domain" description="Glycosyl hydrolase family 36 C-terminal" evidence="9">
    <location>
        <begin position="650"/>
        <end position="726"/>
    </location>
</feature>
<dbReference type="SUPFAM" id="SSF51445">
    <property type="entry name" value="(Trans)glycosidases"/>
    <property type="match status" value="1"/>
</dbReference>
<dbReference type="EC" id="3.2.1.22" evidence="3 6"/>
<proteinExistence type="inferred from homology"/>
<evidence type="ECO:0000256" key="1">
    <source>
        <dbReference type="ARBA" id="ARBA00001255"/>
    </source>
</evidence>
<reference evidence="12" key="1">
    <citation type="submission" date="2016-05" db="EMBL/GenBank/DDBJ databases">
        <title>Paenibacillus oryzae. sp. nov., isolated from the rice root.</title>
        <authorList>
            <person name="Zhang J."/>
            <person name="Zhang X."/>
        </authorList>
    </citation>
    <scope>NUCLEOTIDE SEQUENCE [LARGE SCALE GENOMIC DNA]</scope>
    <source>
        <strain evidence="12">KCTC13222</strain>
    </source>
</reference>
<accession>A0A1C0ZWA8</accession>
<evidence type="ECO:0000256" key="6">
    <source>
        <dbReference type="PIRNR" id="PIRNR005536"/>
    </source>
</evidence>
<protein>
    <recommendedName>
        <fullName evidence="3 6">Alpha-galactosidase</fullName>
        <ecNumber evidence="3 6">3.2.1.22</ecNumber>
    </recommendedName>
</protein>
<dbReference type="Pfam" id="PF16875">
    <property type="entry name" value="Glyco_hydro_36N"/>
    <property type="match status" value="1"/>
</dbReference>
<dbReference type="InterPro" id="IPR031705">
    <property type="entry name" value="Glyco_hydro_36_C"/>
</dbReference>
<evidence type="ECO:0000256" key="8">
    <source>
        <dbReference type="PIRSR" id="PIRSR005536-2"/>
    </source>
</evidence>
<comment type="similarity">
    <text evidence="2">Belongs to the glycosyl hydrolase 36 family.</text>
</comment>
<evidence type="ECO:0000313" key="12">
    <source>
        <dbReference type="Proteomes" id="UP000093309"/>
    </source>
</evidence>
<dbReference type="InterPro" id="IPR013785">
    <property type="entry name" value="Aldolase_TIM"/>
</dbReference>
<dbReference type="InterPro" id="IPR050985">
    <property type="entry name" value="Alpha-glycosidase_related"/>
</dbReference>
<dbReference type="Pfam" id="PF02065">
    <property type="entry name" value="Melibiase"/>
    <property type="match status" value="1"/>
</dbReference>
<evidence type="ECO:0000256" key="7">
    <source>
        <dbReference type="PIRSR" id="PIRSR005536-1"/>
    </source>
</evidence>
<evidence type="ECO:0000259" key="10">
    <source>
        <dbReference type="Pfam" id="PF16875"/>
    </source>
</evidence>
<feature type="domain" description="Glycosyl hydrolase family 36 N-terminal" evidence="10">
    <location>
        <begin position="30"/>
        <end position="286"/>
    </location>
</feature>
<keyword evidence="12" id="KW-1185">Reference proteome</keyword>
<feature type="binding site" evidence="8">
    <location>
        <position position="527"/>
    </location>
    <ligand>
        <name>substrate</name>
    </ligand>
</feature>
<evidence type="ECO:0000259" key="9">
    <source>
        <dbReference type="Pfam" id="PF16874"/>
    </source>
</evidence>
<feature type="binding site" evidence="8">
    <location>
        <position position="200"/>
    </location>
    <ligand>
        <name>substrate</name>
    </ligand>
</feature>
<feature type="active site" description="Nucleophile" evidence="7">
    <location>
        <position position="479"/>
    </location>
</feature>
<evidence type="ECO:0000313" key="11">
    <source>
        <dbReference type="EMBL" id="OCT12386.1"/>
    </source>
</evidence>
<dbReference type="Gene3D" id="3.20.20.70">
    <property type="entry name" value="Aldolase class I"/>
    <property type="match status" value="1"/>
</dbReference>
<gene>
    <name evidence="11" type="ORF">A8709_31655</name>
</gene>
<dbReference type="Gene3D" id="2.60.40.1180">
    <property type="entry name" value="Golgi alpha-mannosidase II"/>
    <property type="match status" value="1"/>
</dbReference>
<dbReference type="PANTHER" id="PTHR43053">
    <property type="entry name" value="GLYCOSIDASE FAMILY 31"/>
    <property type="match status" value="1"/>
</dbReference>
<dbReference type="InterPro" id="IPR000111">
    <property type="entry name" value="Glyco_hydro_27/36_CS"/>
</dbReference>
<dbReference type="InterPro" id="IPR038417">
    <property type="entry name" value="Alpga-gal_N_sf"/>
</dbReference>